<gene>
    <name evidence="6" type="ORF">Lyticum_00753</name>
</gene>
<name>A0AAE5AHU2_9RICK</name>
<reference evidence="6" key="1">
    <citation type="submission" date="2023-02" db="EMBL/GenBank/DDBJ databases">
        <title>Host association and intracellularity evolved multiple times independently in the Rickettsiales.</title>
        <authorList>
            <person name="Castelli M."/>
            <person name="Nardi T."/>
            <person name="Gammuto L."/>
            <person name="Bellinzona G."/>
            <person name="Sabaneyeva E."/>
            <person name="Potekhin A."/>
            <person name="Serra V."/>
            <person name="Petroni G."/>
            <person name="Sassera D."/>
        </authorList>
    </citation>
    <scope>NUCLEOTIDE SEQUENCE</scope>
    <source>
        <strain evidence="6">USBL-36I1</strain>
    </source>
</reference>
<dbReference type="PANTHER" id="PTHR43785:SF12">
    <property type="entry name" value="TYPE-1 GLUTAMINE SYNTHETASE 2"/>
    <property type="match status" value="1"/>
</dbReference>
<evidence type="ECO:0000313" key="6">
    <source>
        <dbReference type="EMBL" id="MDZ5761568.1"/>
    </source>
</evidence>
<dbReference type="RefSeq" id="WP_322498992.1">
    <property type="nucleotide sequence ID" value="NZ_JARGYU010000003.1"/>
</dbReference>
<evidence type="ECO:0000256" key="3">
    <source>
        <dbReference type="RuleBase" id="RU000384"/>
    </source>
</evidence>
<feature type="transmembrane region" description="Helical" evidence="4">
    <location>
        <begin position="256"/>
        <end position="273"/>
    </location>
</feature>
<evidence type="ECO:0000256" key="1">
    <source>
        <dbReference type="ARBA" id="ARBA00022598"/>
    </source>
</evidence>
<dbReference type="SUPFAM" id="SSF55931">
    <property type="entry name" value="Glutamine synthetase/guanido kinase"/>
    <property type="match status" value="1"/>
</dbReference>
<protein>
    <submittedName>
        <fullName evidence="6">Glutamine synthetase C-terminal domain protein</fullName>
    </submittedName>
</protein>
<dbReference type="SMART" id="SM01230">
    <property type="entry name" value="Gln-synt_C"/>
    <property type="match status" value="1"/>
</dbReference>
<comment type="similarity">
    <text evidence="2 3">Belongs to the glutamine synthetase family.</text>
</comment>
<evidence type="ECO:0000313" key="7">
    <source>
        <dbReference type="Proteomes" id="UP001289135"/>
    </source>
</evidence>
<dbReference type="InterPro" id="IPR008146">
    <property type="entry name" value="Gln_synth_cat_dom"/>
</dbReference>
<dbReference type="Pfam" id="PF00120">
    <property type="entry name" value="Gln-synt_C"/>
    <property type="match status" value="2"/>
</dbReference>
<evidence type="ECO:0000256" key="4">
    <source>
        <dbReference type="SAM" id="Phobius"/>
    </source>
</evidence>
<dbReference type="GO" id="GO:0004356">
    <property type="term" value="F:glutamine synthetase activity"/>
    <property type="evidence" value="ECO:0007669"/>
    <property type="project" value="InterPro"/>
</dbReference>
<keyword evidence="4" id="KW-1133">Transmembrane helix</keyword>
<keyword evidence="4" id="KW-0472">Membrane</keyword>
<dbReference type="Gene3D" id="3.30.590.10">
    <property type="entry name" value="Glutamine synthetase/guanido kinase, catalytic domain"/>
    <property type="match status" value="1"/>
</dbReference>
<keyword evidence="1" id="KW-0436">Ligase</keyword>
<organism evidence="6 7">
    <name type="scientific">Lyticum sinuosum</name>
    <dbReference type="NCBI Taxonomy" id="1332059"/>
    <lineage>
        <taxon>Bacteria</taxon>
        <taxon>Pseudomonadati</taxon>
        <taxon>Pseudomonadota</taxon>
        <taxon>Alphaproteobacteria</taxon>
        <taxon>Rickettsiales</taxon>
        <taxon>Lyticum</taxon>
    </lineage>
</organism>
<dbReference type="AlphaFoldDB" id="A0AAE5AHU2"/>
<dbReference type="EMBL" id="JARGYU010000003">
    <property type="protein sequence ID" value="MDZ5761568.1"/>
    <property type="molecule type" value="Genomic_DNA"/>
</dbReference>
<proteinExistence type="inferred from homology"/>
<keyword evidence="7" id="KW-1185">Reference proteome</keyword>
<accession>A0AAE5AHU2</accession>
<evidence type="ECO:0000259" key="5">
    <source>
        <dbReference type="PROSITE" id="PS51987"/>
    </source>
</evidence>
<sequence length="336" mass="39592">MLKKLINYLNKNYNLFPVIGIEVEFYLFSKNCDQTDENNIILTFEYEIEKYFKYLKYSQINKILFKKERGIDQYEIVLPLMELTSNINNIFEDYDKIISMIKNIAEVYNFFADFSPKPKLDDYGSSLQINISLHDKDRANLYDSLNNSDNNINFNTNLNYQKKYLLSNIFSYENITTNDILQQSIAGILRITDEIIPIICDYFPEQISRLKHSNASKFMAPCTSNWGVNNRYTAIRIPESNNLQRRIEYRLGGGEMSLYFLILVCISGVVLGLQNKILPLEQVYTIPKEEESKWDIIFNEFVNKNNTETFLFNKTKNDNINKAIMKLKSIINRYFF</sequence>
<evidence type="ECO:0000256" key="2">
    <source>
        <dbReference type="PROSITE-ProRule" id="PRU01331"/>
    </source>
</evidence>
<dbReference type="PANTHER" id="PTHR43785">
    <property type="entry name" value="GAMMA-GLUTAMYLPUTRESCINE SYNTHETASE"/>
    <property type="match status" value="1"/>
</dbReference>
<dbReference type="InterPro" id="IPR014746">
    <property type="entry name" value="Gln_synth/guanido_kin_cat_dom"/>
</dbReference>
<feature type="domain" description="GS catalytic" evidence="5">
    <location>
        <begin position="1"/>
        <end position="336"/>
    </location>
</feature>
<keyword evidence="4" id="KW-0812">Transmembrane</keyword>
<comment type="caution">
    <text evidence="6">The sequence shown here is derived from an EMBL/GenBank/DDBJ whole genome shotgun (WGS) entry which is preliminary data.</text>
</comment>
<dbReference type="PROSITE" id="PS51987">
    <property type="entry name" value="GS_CATALYTIC"/>
    <property type="match status" value="1"/>
</dbReference>
<dbReference type="Proteomes" id="UP001289135">
    <property type="component" value="Unassembled WGS sequence"/>
</dbReference>